<feature type="transmembrane region" description="Helical" evidence="1">
    <location>
        <begin position="5"/>
        <end position="23"/>
    </location>
</feature>
<feature type="transmembrane region" description="Helical" evidence="1">
    <location>
        <begin position="82"/>
        <end position="110"/>
    </location>
</feature>
<protein>
    <submittedName>
        <fullName evidence="2">Uncharacterized protein</fullName>
    </submittedName>
</protein>
<keyword evidence="1" id="KW-0812">Transmembrane</keyword>
<keyword evidence="3" id="KW-1185">Reference proteome</keyword>
<reference evidence="2" key="1">
    <citation type="submission" date="2019-06" db="EMBL/GenBank/DDBJ databases">
        <authorList>
            <person name="Zheng W."/>
        </authorList>
    </citation>
    <scope>NUCLEOTIDE SEQUENCE</scope>
    <source>
        <strain evidence="2">QDHG01</strain>
    </source>
</reference>
<dbReference type="InterPro" id="IPR027484">
    <property type="entry name" value="PInositol-4-P-5-kinase_N"/>
</dbReference>
<keyword evidence="1" id="KW-1133">Transmembrane helix</keyword>
<dbReference type="EMBL" id="RRYP01004809">
    <property type="protein sequence ID" value="TNV82561.1"/>
    <property type="molecule type" value="Genomic_DNA"/>
</dbReference>
<evidence type="ECO:0000313" key="2">
    <source>
        <dbReference type="EMBL" id="TNV82561.1"/>
    </source>
</evidence>
<organism evidence="2 3">
    <name type="scientific">Halteria grandinella</name>
    <dbReference type="NCBI Taxonomy" id="5974"/>
    <lineage>
        <taxon>Eukaryota</taxon>
        <taxon>Sar</taxon>
        <taxon>Alveolata</taxon>
        <taxon>Ciliophora</taxon>
        <taxon>Intramacronucleata</taxon>
        <taxon>Spirotrichea</taxon>
        <taxon>Stichotrichia</taxon>
        <taxon>Sporadotrichida</taxon>
        <taxon>Halteriidae</taxon>
        <taxon>Halteria</taxon>
    </lineage>
</organism>
<keyword evidence="1" id="KW-0472">Membrane</keyword>
<dbReference type="Proteomes" id="UP000785679">
    <property type="component" value="Unassembled WGS sequence"/>
</dbReference>
<dbReference type="Gene3D" id="3.30.800.10">
    <property type="entry name" value="Phosphatidylinositol Phosphate Kinase II Beta"/>
    <property type="match status" value="1"/>
</dbReference>
<comment type="caution">
    <text evidence="2">The sequence shown here is derived from an EMBL/GenBank/DDBJ whole genome shotgun (WGS) entry which is preliminary data.</text>
</comment>
<sequence>MIKYYAVAAFGFCVGLVFVNTNLKLGLSITLSCGLAQIPGEKSYLQCFFRLLPLIICFKIVIDGRNMRSTDHAFDRALANNLSFKALVLTMFFMFYIGMRGVLGLALISFDSYEEAVGDDTFILIRGFAKLSERTVVMILIILIPFEDKQWLRCIEFIKSIIYCCRKNRGQVDNMKLNEHFLSTSSQYELFNLVEMQGISSILYAVNERIKENGQRARVIRIQQQDVPESLRYITYDGQEIIVDCICEELFRVLRTEQLNIRSHYLSDSLLLKANSNELSNFHLTNGTGVFITSNGKFSLQVTLDENQQLFKGLNRDKIERYTEYMTQCSLLSKIIGIYHIKAVGKRFLVILSVNKDSADEGMQDTGRVDLSSQPANERVINLTREQRTKLLSQLDKDLQFITDMQWECGAELYYKYDNGLEEEVLDQEKQMNSDEEKRGRHSSWSNNLEQQELNFFGYFSDSAEKEVGARLSINIDIMNPNKEQVMSENQQPQIRDDEYFNVNLIQRENEQCSSIRKFVLDHFK</sequence>
<accession>A0A8J8NVH9</accession>
<gene>
    <name evidence="2" type="ORF">FGO68_gene14512</name>
</gene>
<dbReference type="AlphaFoldDB" id="A0A8J8NVH9"/>
<feature type="transmembrane region" description="Helical" evidence="1">
    <location>
        <begin position="43"/>
        <end position="62"/>
    </location>
</feature>
<proteinExistence type="predicted"/>
<evidence type="ECO:0000256" key="1">
    <source>
        <dbReference type="SAM" id="Phobius"/>
    </source>
</evidence>
<name>A0A8J8NVH9_HALGN</name>
<dbReference type="SUPFAM" id="SSF56104">
    <property type="entry name" value="SAICAR synthase-like"/>
    <property type="match status" value="1"/>
</dbReference>
<evidence type="ECO:0000313" key="3">
    <source>
        <dbReference type="Proteomes" id="UP000785679"/>
    </source>
</evidence>